<reference evidence="2 3" key="1">
    <citation type="submission" date="2018-08" db="EMBL/GenBank/DDBJ databases">
        <title>Fibrisoma montanum sp. nov., isolated from Danxia mountain soil.</title>
        <authorList>
            <person name="Huang Y."/>
        </authorList>
    </citation>
    <scope>NUCLEOTIDE SEQUENCE [LARGE SCALE GENOMIC DNA]</scope>
    <source>
        <strain evidence="2 3">HYT19</strain>
    </source>
</reference>
<protein>
    <submittedName>
        <fullName evidence="2">Uncharacterized protein</fullName>
    </submittedName>
</protein>
<dbReference type="Proteomes" id="UP000283523">
    <property type="component" value="Unassembled WGS sequence"/>
</dbReference>
<keyword evidence="1" id="KW-0175">Coiled coil</keyword>
<comment type="caution">
    <text evidence="2">The sequence shown here is derived from an EMBL/GenBank/DDBJ whole genome shotgun (WGS) entry which is preliminary data.</text>
</comment>
<dbReference type="RefSeq" id="WP_119669709.1">
    <property type="nucleotide sequence ID" value="NZ_QXED01000006.1"/>
</dbReference>
<sequence length="139" mass="15341">MAEQDKDKTIAELQKKVETLEKEPSVVKLVKEDLTKAEAQVAELSRQVSTLKNVNESQAAALGEAATIIDELKQKLADKETTSVEIPTVSVGKETYELLTDFSWKGQEITIDVLREDAKLAAELVKEGVSTLRKVIKKS</sequence>
<gene>
    <name evidence="2" type="ORF">DYU11_21080</name>
</gene>
<proteinExistence type="predicted"/>
<evidence type="ECO:0000313" key="2">
    <source>
        <dbReference type="EMBL" id="RIV20541.1"/>
    </source>
</evidence>
<keyword evidence="3" id="KW-1185">Reference proteome</keyword>
<accession>A0A418M470</accession>
<dbReference type="AlphaFoldDB" id="A0A418M470"/>
<name>A0A418M470_9BACT</name>
<evidence type="ECO:0000313" key="3">
    <source>
        <dbReference type="Proteomes" id="UP000283523"/>
    </source>
</evidence>
<evidence type="ECO:0000256" key="1">
    <source>
        <dbReference type="SAM" id="Coils"/>
    </source>
</evidence>
<dbReference type="OrthoDB" id="9884846at2"/>
<organism evidence="2 3">
    <name type="scientific">Fibrisoma montanum</name>
    <dbReference type="NCBI Taxonomy" id="2305895"/>
    <lineage>
        <taxon>Bacteria</taxon>
        <taxon>Pseudomonadati</taxon>
        <taxon>Bacteroidota</taxon>
        <taxon>Cytophagia</taxon>
        <taxon>Cytophagales</taxon>
        <taxon>Spirosomataceae</taxon>
        <taxon>Fibrisoma</taxon>
    </lineage>
</organism>
<dbReference type="EMBL" id="QXED01000006">
    <property type="protein sequence ID" value="RIV20541.1"/>
    <property type="molecule type" value="Genomic_DNA"/>
</dbReference>
<feature type="coiled-coil region" evidence="1">
    <location>
        <begin position="3"/>
        <end position="54"/>
    </location>
</feature>